<dbReference type="PANTHER" id="PTHR47668:SF1">
    <property type="entry name" value="DIENELACTONE HYDROLASE DOMAIN-CONTAINING PROTEIN-RELATED"/>
    <property type="match status" value="1"/>
</dbReference>
<dbReference type="PANTHER" id="PTHR47668">
    <property type="entry name" value="DIENELACTONE HYDROLASE FAMILY PROTEIN (AFU_ORTHOLOGUE AFUA_6G01940)"/>
    <property type="match status" value="1"/>
</dbReference>
<feature type="domain" description="Dienelactone hydrolase" evidence="1">
    <location>
        <begin position="32"/>
        <end position="240"/>
    </location>
</feature>
<accession>A0A0A1NMA3</accession>
<name>A0A0A1NMA3_RHIZD</name>
<dbReference type="InterPro" id="IPR029058">
    <property type="entry name" value="AB_hydrolase_fold"/>
</dbReference>
<dbReference type="Pfam" id="PF01738">
    <property type="entry name" value="DLH"/>
    <property type="match status" value="1"/>
</dbReference>
<evidence type="ECO:0000259" key="1">
    <source>
        <dbReference type="Pfam" id="PF01738"/>
    </source>
</evidence>
<sequence length="249" mass="27679">MSYSNACCSIPAVTSDYSPVGSMENLGDLPLYTVGPKDAKKAVLVIYDIFALHNNTKQFCDILAKHCGWRVVMPDFFRGDDAACFFQNGFDREGLMAWIGQKGTLEIIEPQIERVQDYLKEQGVVAGALVGFCWGAKIAVQVTAKLPFFVGASLIHPSFVDPKDAEAANAPILAIPTKDEPDMTEYMNILHKKPFGNMCEHHRFDDMFHGFCAARGDFNDENNKKRATEAIQLTVNFFSKCFKSKDASL</sequence>
<keyword evidence="2" id="KW-0378">Hydrolase</keyword>
<dbReference type="Gene3D" id="3.40.50.1820">
    <property type="entry name" value="alpha/beta hydrolase"/>
    <property type="match status" value="1"/>
</dbReference>
<proteinExistence type="predicted"/>
<evidence type="ECO:0000313" key="3">
    <source>
        <dbReference type="Proteomes" id="UP000242381"/>
    </source>
</evidence>
<reference evidence="2 3" key="1">
    <citation type="journal article" date="2016" name="Proc. Natl. Acad. Sci. U.S.A.">
        <title>Lipid metabolic changes in an early divergent fungus govern the establishment of a mutualistic symbiosis with endobacteria.</title>
        <authorList>
            <person name="Lastovetsky O.A."/>
            <person name="Gaspar M.L."/>
            <person name="Mondo S.J."/>
            <person name="LaButti K.M."/>
            <person name="Sandor L."/>
            <person name="Grigoriev I.V."/>
            <person name="Henry S.A."/>
            <person name="Pawlowska T.E."/>
        </authorList>
    </citation>
    <scope>NUCLEOTIDE SEQUENCE [LARGE SCALE GENOMIC DNA]</scope>
    <source>
        <strain evidence="2 3">ATCC 11559</strain>
    </source>
</reference>
<dbReference type="EMBL" id="KV921481">
    <property type="protein sequence ID" value="ORE14265.1"/>
    <property type="molecule type" value="Genomic_DNA"/>
</dbReference>
<protein>
    <submittedName>
        <fullName evidence="2">Alpha/beta-hydrolase</fullName>
    </submittedName>
</protein>
<dbReference type="SUPFAM" id="SSF53474">
    <property type="entry name" value="alpha/beta-Hydrolases"/>
    <property type="match status" value="1"/>
</dbReference>
<dbReference type="Proteomes" id="UP000242381">
    <property type="component" value="Unassembled WGS sequence"/>
</dbReference>
<dbReference type="InterPro" id="IPR002925">
    <property type="entry name" value="Dienelactn_hydro"/>
</dbReference>
<organism evidence="2 3">
    <name type="scientific">Rhizopus microsporus</name>
    <dbReference type="NCBI Taxonomy" id="58291"/>
    <lineage>
        <taxon>Eukaryota</taxon>
        <taxon>Fungi</taxon>
        <taxon>Fungi incertae sedis</taxon>
        <taxon>Mucoromycota</taxon>
        <taxon>Mucoromycotina</taxon>
        <taxon>Mucoromycetes</taxon>
        <taxon>Mucorales</taxon>
        <taxon>Mucorineae</taxon>
        <taxon>Rhizopodaceae</taxon>
        <taxon>Rhizopus</taxon>
    </lineage>
</organism>
<dbReference type="GO" id="GO:0016787">
    <property type="term" value="F:hydrolase activity"/>
    <property type="evidence" value="ECO:0007669"/>
    <property type="project" value="UniProtKB-KW"/>
</dbReference>
<dbReference type="VEuPathDB" id="FungiDB:BCV72DRAFT_204083"/>
<dbReference type="OMA" id="PTEWYPP"/>
<evidence type="ECO:0000313" key="2">
    <source>
        <dbReference type="EMBL" id="ORE14265.1"/>
    </source>
</evidence>
<dbReference type="AlphaFoldDB" id="A0A0A1NMA3"/>
<gene>
    <name evidence="2" type="ORF">BCV71DRAFT_54287</name>
</gene>